<dbReference type="GO" id="GO:0005658">
    <property type="term" value="C:alpha DNA polymerase:primase complex"/>
    <property type="evidence" value="ECO:0007669"/>
    <property type="project" value="TreeGrafter"/>
</dbReference>
<keyword evidence="5" id="KW-0539">Nucleus</keyword>
<evidence type="ECO:0000259" key="6">
    <source>
        <dbReference type="Pfam" id="PF04042"/>
    </source>
</evidence>
<dbReference type="Gene3D" id="3.60.21.60">
    <property type="match status" value="1"/>
</dbReference>
<evidence type="ECO:0000256" key="3">
    <source>
        <dbReference type="ARBA" id="ARBA00018596"/>
    </source>
</evidence>
<dbReference type="Pfam" id="PF04042">
    <property type="entry name" value="DNA_pol_E_B"/>
    <property type="match status" value="1"/>
</dbReference>
<evidence type="ECO:0000256" key="1">
    <source>
        <dbReference type="ARBA" id="ARBA00004123"/>
    </source>
</evidence>
<reference evidence="7" key="1">
    <citation type="journal article" date="2013" name="Genetics">
        <title>The draft genome and transcriptome of Panagrellus redivivus are shaped by the harsh demands of a free-living lifestyle.</title>
        <authorList>
            <person name="Srinivasan J."/>
            <person name="Dillman A.R."/>
            <person name="Macchietto M.G."/>
            <person name="Heikkinen L."/>
            <person name="Lakso M."/>
            <person name="Fracchia K.M."/>
            <person name="Antoshechkin I."/>
            <person name="Mortazavi A."/>
            <person name="Wong G."/>
            <person name="Sternberg P.W."/>
        </authorList>
    </citation>
    <scope>NUCLEOTIDE SEQUENCE [LARGE SCALE GENOMIC DNA]</scope>
    <source>
        <strain evidence="7">MT8872</strain>
    </source>
</reference>
<protein>
    <recommendedName>
        <fullName evidence="3">DNA polymerase alpha subunit B</fullName>
    </recommendedName>
</protein>
<dbReference type="InterPro" id="IPR016722">
    <property type="entry name" value="DNA_pol_alpha_bsu"/>
</dbReference>
<keyword evidence="4" id="KW-0235">DNA replication</keyword>
<evidence type="ECO:0000313" key="7">
    <source>
        <dbReference type="Proteomes" id="UP000492821"/>
    </source>
</evidence>
<dbReference type="AlphaFoldDB" id="A0A7E4UZH9"/>
<dbReference type="PANTHER" id="PTHR23061">
    <property type="entry name" value="DNA POLYMERASE 2 ALPHA 70 KDA SUBUNIT"/>
    <property type="match status" value="1"/>
</dbReference>
<dbReference type="WBParaSite" id="Pan_g14377.t1">
    <property type="protein sequence ID" value="Pan_g14377.t1"/>
    <property type="gene ID" value="Pan_g14377"/>
</dbReference>
<accession>A0A7E4UZH9</accession>
<organism evidence="7 8">
    <name type="scientific">Panagrellus redivivus</name>
    <name type="common">Microworm</name>
    <dbReference type="NCBI Taxonomy" id="6233"/>
    <lineage>
        <taxon>Eukaryota</taxon>
        <taxon>Metazoa</taxon>
        <taxon>Ecdysozoa</taxon>
        <taxon>Nematoda</taxon>
        <taxon>Chromadorea</taxon>
        <taxon>Rhabditida</taxon>
        <taxon>Tylenchina</taxon>
        <taxon>Panagrolaimomorpha</taxon>
        <taxon>Panagrolaimoidea</taxon>
        <taxon>Panagrolaimidae</taxon>
        <taxon>Panagrellus</taxon>
    </lineage>
</organism>
<dbReference type="GO" id="GO:0003677">
    <property type="term" value="F:DNA binding"/>
    <property type="evidence" value="ECO:0007669"/>
    <property type="project" value="InterPro"/>
</dbReference>
<name>A0A7E4UZH9_PANRE</name>
<evidence type="ECO:0000256" key="2">
    <source>
        <dbReference type="ARBA" id="ARBA00007299"/>
    </source>
</evidence>
<keyword evidence="7" id="KW-1185">Reference proteome</keyword>
<evidence type="ECO:0000256" key="5">
    <source>
        <dbReference type="ARBA" id="ARBA00023242"/>
    </source>
</evidence>
<reference evidence="8" key="2">
    <citation type="submission" date="2020-10" db="UniProtKB">
        <authorList>
            <consortium name="WormBaseParasite"/>
        </authorList>
    </citation>
    <scope>IDENTIFICATION</scope>
</reference>
<evidence type="ECO:0000256" key="4">
    <source>
        <dbReference type="ARBA" id="ARBA00022705"/>
    </source>
</evidence>
<sequence>MDYEEACDEISVFGLSFKDKQSFHVLKFYVDKYNANFEDVIDKVVAQAANSNTSVLDENFLSNFLEETVATIKVQENIPPMPILPPPNVDVPMADMKITEELFAVEQTETVSGVFKRSEAKTVPGIKQIGLCYPPELDDGQVVENELVGSSDDVVANGRVHVLTRGDTEIVTFLSQKYGNLRLKLQNITEDYVFDNMSVVLEGNIEGQDFIAKRVVKPDPTSSAELRISNEAFLTDNGTIMTARGPFNSETSIYPFKLTRVFKQANASNAKLLILFGPVLEISSKSSDGNPYSMQAVFDNFIRFINTQNTNNIDVVVVPAAANDIFATLPQFPTPAYYSAEFSSKALTDQRVHLVPNPCVISFCGMQVAISNFDTIMALNRGKLVSSAPFPATNRMQWNLGNMLQYGLICPSFTAIDSLEKRAFASLPTIFITPSMLKRFSACIENVVCVNIGMRNSSLVVISPKKVVPATGDSITVNFETKFLK</sequence>
<dbReference type="PANTHER" id="PTHR23061:SF12">
    <property type="entry name" value="DNA POLYMERASE ALPHA SUBUNIT B"/>
    <property type="match status" value="1"/>
</dbReference>
<dbReference type="InterPro" id="IPR007185">
    <property type="entry name" value="DNA_pol_a/d/e_bsu"/>
</dbReference>
<dbReference type="Proteomes" id="UP000492821">
    <property type="component" value="Unassembled WGS sequence"/>
</dbReference>
<evidence type="ECO:0000313" key="8">
    <source>
        <dbReference type="WBParaSite" id="Pan_g14377.t1"/>
    </source>
</evidence>
<proteinExistence type="inferred from homology"/>
<comment type="similarity">
    <text evidence="2">Belongs to the DNA polymerase alpha subunit B family.</text>
</comment>
<dbReference type="GO" id="GO:0006270">
    <property type="term" value="P:DNA replication initiation"/>
    <property type="evidence" value="ECO:0007669"/>
    <property type="project" value="TreeGrafter"/>
</dbReference>
<comment type="subcellular location">
    <subcellularLocation>
        <location evidence="1">Nucleus</location>
    </subcellularLocation>
</comment>
<feature type="domain" description="DNA polymerase alpha/delta/epsilon subunit B" evidence="6">
    <location>
        <begin position="242"/>
        <end position="440"/>
    </location>
</feature>